<dbReference type="EMBL" id="GBRH01186670">
    <property type="protein sequence ID" value="JAE11226.1"/>
    <property type="molecule type" value="Transcribed_RNA"/>
</dbReference>
<evidence type="ECO:0000313" key="3">
    <source>
        <dbReference type="EMBL" id="JAE11226.1"/>
    </source>
</evidence>
<reference evidence="3" key="2">
    <citation type="journal article" date="2015" name="Data Brief">
        <title>Shoot transcriptome of the giant reed, Arundo donax.</title>
        <authorList>
            <person name="Barrero R.A."/>
            <person name="Guerrero F.D."/>
            <person name="Moolhuijzen P."/>
            <person name="Goolsby J.A."/>
            <person name="Tidwell J."/>
            <person name="Bellgard S.E."/>
            <person name="Bellgard M.I."/>
        </authorList>
    </citation>
    <scope>NUCLEOTIDE SEQUENCE</scope>
    <source>
        <tissue evidence="3">Shoot tissue taken approximately 20 cm above the soil surface</tissue>
    </source>
</reference>
<protein>
    <submittedName>
        <fullName evidence="3">Uncharacterized protein</fullName>
    </submittedName>
</protein>
<keyword evidence="2" id="KW-1133">Transmembrane helix</keyword>
<name>A0A0A9FM83_ARUDO</name>
<evidence type="ECO:0000256" key="1">
    <source>
        <dbReference type="SAM" id="MobiDB-lite"/>
    </source>
</evidence>
<reference evidence="3" key="1">
    <citation type="submission" date="2014-09" db="EMBL/GenBank/DDBJ databases">
        <authorList>
            <person name="Magalhaes I.L.F."/>
            <person name="Oliveira U."/>
            <person name="Santos F.R."/>
            <person name="Vidigal T.H.D.A."/>
            <person name="Brescovit A.D."/>
            <person name="Santos A.J."/>
        </authorList>
    </citation>
    <scope>NUCLEOTIDE SEQUENCE</scope>
    <source>
        <tissue evidence="3">Shoot tissue taken approximately 20 cm above the soil surface</tissue>
    </source>
</reference>
<sequence length="97" mass="10389">MSTICSLGKQHKWKIAISVMLISVLLVAFHSPVRTFFGKYLCSTVPSSGSSDDAPLTQENWNLSTEFATNLSNSKAGQKTEHGTCNMTTSSTNATSG</sequence>
<keyword evidence="2" id="KW-0472">Membrane</keyword>
<evidence type="ECO:0000256" key="2">
    <source>
        <dbReference type="SAM" id="Phobius"/>
    </source>
</evidence>
<proteinExistence type="predicted"/>
<organism evidence="3">
    <name type="scientific">Arundo donax</name>
    <name type="common">Giant reed</name>
    <name type="synonym">Donax arundinaceus</name>
    <dbReference type="NCBI Taxonomy" id="35708"/>
    <lineage>
        <taxon>Eukaryota</taxon>
        <taxon>Viridiplantae</taxon>
        <taxon>Streptophyta</taxon>
        <taxon>Embryophyta</taxon>
        <taxon>Tracheophyta</taxon>
        <taxon>Spermatophyta</taxon>
        <taxon>Magnoliopsida</taxon>
        <taxon>Liliopsida</taxon>
        <taxon>Poales</taxon>
        <taxon>Poaceae</taxon>
        <taxon>PACMAD clade</taxon>
        <taxon>Arundinoideae</taxon>
        <taxon>Arundineae</taxon>
        <taxon>Arundo</taxon>
    </lineage>
</organism>
<feature type="transmembrane region" description="Helical" evidence="2">
    <location>
        <begin position="12"/>
        <end position="33"/>
    </location>
</feature>
<feature type="region of interest" description="Disordered" evidence="1">
    <location>
        <begin position="72"/>
        <end position="97"/>
    </location>
</feature>
<accession>A0A0A9FM83</accession>
<dbReference type="AlphaFoldDB" id="A0A0A9FM83"/>
<keyword evidence="2" id="KW-0812">Transmembrane</keyword>